<accession>A0A9W6B8C4</accession>
<dbReference type="InterPro" id="IPR051141">
    <property type="entry name" value="UPF0339_domain"/>
</dbReference>
<dbReference type="Gene3D" id="2.30.29.80">
    <property type="match status" value="1"/>
</dbReference>
<evidence type="ECO:0000313" key="3">
    <source>
        <dbReference type="Proteomes" id="UP001143545"/>
    </source>
</evidence>
<comment type="caution">
    <text evidence="2">The sequence shown here is derived from an EMBL/GenBank/DDBJ whole genome shotgun (WGS) entry which is preliminary data.</text>
</comment>
<evidence type="ECO:0000313" key="2">
    <source>
        <dbReference type="EMBL" id="GLB53822.1"/>
    </source>
</evidence>
<dbReference type="SUPFAM" id="SSF160113">
    <property type="entry name" value="YegP-like"/>
    <property type="match status" value="1"/>
</dbReference>
<dbReference type="EMBL" id="BRVP01000025">
    <property type="protein sequence ID" value="GLB53822.1"/>
    <property type="molecule type" value="Genomic_DNA"/>
</dbReference>
<dbReference type="PANTHER" id="PTHR40606:SF1">
    <property type="entry name" value="UPF0339 PROTEIN YEGP"/>
    <property type="match status" value="1"/>
</dbReference>
<protein>
    <submittedName>
        <fullName evidence="2">UPF0339 protein</fullName>
    </submittedName>
</protein>
<dbReference type="Pfam" id="PF07411">
    <property type="entry name" value="DUF1508"/>
    <property type="match status" value="1"/>
</dbReference>
<proteinExistence type="predicted"/>
<reference evidence="2" key="1">
    <citation type="submission" date="2022-07" db="EMBL/GenBank/DDBJ databases">
        <title>Taxonomy of Novel Oxalotrophic and Methylotrophic Bacteria.</title>
        <authorList>
            <person name="Sahin N."/>
            <person name="Tani A."/>
        </authorList>
    </citation>
    <scope>NUCLEOTIDE SEQUENCE</scope>
    <source>
        <strain evidence="2">AM327</strain>
    </source>
</reference>
<organism evidence="2 3">
    <name type="scientific">Neptunitalea chrysea</name>
    <dbReference type="NCBI Taxonomy" id="1647581"/>
    <lineage>
        <taxon>Bacteria</taxon>
        <taxon>Pseudomonadati</taxon>
        <taxon>Bacteroidota</taxon>
        <taxon>Flavobacteriia</taxon>
        <taxon>Flavobacteriales</taxon>
        <taxon>Flavobacteriaceae</taxon>
        <taxon>Neptunitalea</taxon>
    </lineage>
</organism>
<dbReference type="InterPro" id="IPR010879">
    <property type="entry name" value="DUF1508"/>
</dbReference>
<sequence>MNLVSLREKHLIMFKIDKTIDRVYFTLNAEHGKILLTSIPFTNEEDALLASNSCSEIIKKKSGIERKTSSNGKFHFIVKNTDGTILAQSEEYTSEAGMQNNIEAIRKLASK</sequence>
<dbReference type="PANTHER" id="PTHR40606">
    <property type="match status" value="1"/>
</dbReference>
<gene>
    <name evidence="2" type="ORF">NBRC110019_28630</name>
</gene>
<evidence type="ECO:0000259" key="1">
    <source>
        <dbReference type="Pfam" id="PF07411"/>
    </source>
</evidence>
<dbReference type="AlphaFoldDB" id="A0A9W6B8C4"/>
<keyword evidence="3" id="KW-1185">Reference proteome</keyword>
<name>A0A9W6B8C4_9FLAO</name>
<dbReference type="InterPro" id="IPR036913">
    <property type="entry name" value="YegP-like_sf"/>
</dbReference>
<dbReference type="Proteomes" id="UP001143545">
    <property type="component" value="Unassembled WGS sequence"/>
</dbReference>
<feature type="domain" description="DUF1508" evidence="1">
    <location>
        <begin position="70"/>
        <end position="110"/>
    </location>
</feature>